<reference evidence="8" key="1">
    <citation type="journal article" date="2019" name="Int. J. Syst. Evol. Microbiol.">
        <title>The Global Catalogue of Microorganisms (GCM) 10K type strain sequencing project: providing services to taxonomists for standard genome sequencing and annotation.</title>
        <authorList>
            <consortium name="The Broad Institute Genomics Platform"/>
            <consortium name="The Broad Institute Genome Sequencing Center for Infectious Disease"/>
            <person name="Wu L."/>
            <person name="Ma J."/>
        </authorList>
    </citation>
    <scope>NUCLEOTIDE SEQUENCE [LARGE SCALE GENOMIC DNA]</scope>
    <source>
        <strain evidence="8">KCTC 62164</strain>
    </source>
</reference>
<keyword evidence="3" id="KW-0998">Cell outer membrane</keyword>
<dbReference type="InterPro" id="IPR000531">
    <property type="entry name" value="Beta-barrel_TonB"/>
</dbReference>
<accession>A0ABV7D845</accession>
<dbReference type="EMBL" id="JBHRSL010000010">
    <property type="protein sequence ID" value="MFC3053154.1"/>
    <property type="molecule type" value="Genomic_DNA"/>
</dbReference>
<dbReference type="Gene3D" id="2.40.170.20">
    <property type="entry name" value="TonB-dependent receptor, beta-barrel domain"/>
    <property type="match status" value="1"/>
</dbReference>
<dbReference type="Pfam" id="PF13715">
    <property type="entry name" value="CarbopepD_reg_2"/>
    <property type="match status" value="1"/>
</dbReference>
<dbReference type="SUPFAM" id="SSF56935">
    <property type="entry name" value="Porins"/>
    <property type="match status" value="1"/>
</dbReference>
<dbReference type="SUPFAM" id="SSF49464">
    <property type="entry name" value="Carboxypeptidase regulatory domain-like"/>
    <property type="match status" value="1"/>
</dbReference>
<evidence type="ECO:0000313" key="8">
    <source>
        <dbReference type="Proteomes" id="UP001595444"/>
    </source>
</evidence>
<keyword evidence="7" id="KW-0675">Receptor</keyword>
<dbReference type="Pfam" id="PF07715">
    <property type="entry name" value="Plug"/>
    <property type="match status" value="1"/>
</dbReference>
<organism evidence="7 8">
    <name type="scientific">Kordiimonas pumila</name>
    <dbReference type="NCBI Taxonomy" id="2161677"/>
    <lineage>
        <taxon>Bacteria</taxon>
        <taxon>Pseudomonadati</taxon>
        <taxon>Pseudomonadota</taxon>
        <taxon>Alphaproteobacteria</taxon>
        <taxon>Kordiimonadales</taxon>
        <taxon>Kordiimonadaceae</taxon>
        <taxon>Kordiimonas</taxon>
    </lineage>
</organism>
<keyword evidence="8" id="KW-1185">Reference proteome</keyword>
<dbReference type="Proteomes" id="UP001595444">
    <property type="component" value="Unassembled WGS sequence"/>
</dbReference>
<dbReference type="InterPro" id="IPR012910">
    <property type="entry name" value="Plug_dom"/>
</dbReference>
<feature type="domain" description="TonB-dependent receptor-like beta-barrel" evidence="5">
    <location>
        <begin position="474"/>
        <end position="928"/>
    </location>
</feature>
<sequence length="971" mass="106454">MLRNRLNLLSSVSIMPVLLLCAGTGLTFVGSAAVSAQAPVVQPVEAIIAGTVTEAGSERPLPGVQVHVTGLGKTAVTDDQGRYRFANIAQGDYTLRFEYVGFEDVTVPVSIGASNREMLQTVMGRGGIDEEIVVTGRRAGQARALNDQFAADNSRNVVSADQAGRFPDLNAAESLRRIPGVSVQREVVGGEGRYISIRGMDSGLNNTQVNGVNAAQPEKENRRVPLDMIQTSALSQITVHKTLTPDLDSDGIGGAVELETATAFDFAGPVLDLSVRGYHQGLAGGVDPLLQAMYATRFGSDEQFGILAAVSYADRSTSGYVFYNDEDQLALVEDEPDAGVTPLQYHLTSYENQRENISANLALNWAVSSATDLVFKASYNRLFDQELSKALYFEGGTEDYDDEGNLIMTEPGTANIFNQYEETILTQQVYTLEGQTTAGAFTFDYSLGYSSAVREEPFDNEVAFEAELESNLFGYDFSGDFPMPNLTANDRATIADPNSYELGYNDIDIDDSKNERYSAKFDVTYDLGSNWLHEIKGGVKFERSKRTLFEANVMELSGPLSLTEFGVGGFVDVSDTGAPYDKYLSLDIERLKDWRNYSQSLVDGNADFENEYVDDGGIPIDEDSYSSTEDVFSGYLMGQATFGELEIVGGVRFDHTRITSDNYEIIELEDQDPIYSDVTGKAHYTNFLPRLQANYRLSSDTVIRAAYFTSIARPEPLFISGAIEIEEDDGEVDVTVGNPGLKPAYAHNFDLSVEHYFDTVGLISAGVYAKKINNFIFSGIAGETEADRTRFENDPRLAGKIIDDVTTYTNGEQATIYGIELNLVQNFTSLPGAWGGLGVYANATFQHSEAETGIEGMEEIDFFYAPKMFYTGAVTYQKYGVEAALIYSWRDSQIVRLSSYDTPIVEEPYGSFDAQISYQVTDAIKLSVDAVDIFNSGDKPIVDERYGDGTHYLEGATYTGRTVTFGINARF</sequence>
<evidence type="ECO:0000259" key="5">
    <source>
        <dbReference type="Pfam" id="PF00593"/>
    </source>
</evidence>
<evidence type="ECO:0000256" key="1">
    <source>
        <dbReference type="ARBA" id="ARBA00004442"/>
    </source>
</evidence>
<dbReference type="InterPro" id="IPR010104">
    <property type="entry name" value="TonB_rcpt_bac"/>
</dbReference>
<comment type="similarity">
    <text evidence="4">Belongs to the TonB-dependent receptor family.</text>
</comment>
<dbReference type="PANTHER" id="PTHR40980:SF4">
    <property type="entry name" value="TONB-DEPENDENT RECEPTOR-LIKE BETA-BARREL DOMAIN-CONTAINING PROTEIN"/>
    <property type="match status" value="1"/>
</dbReference>
<protein>
    <submittedName>
        <fullName evidence="7">TonB-dependent receptor</fullName>
    </submittedName>
</protein>
<comment type="caution">
    <text evidence="7">The sequence shown here is derived from an EMBL/GenBank/DDBJ whole genome shotgun (WGS) entry which is preliminary data.</text>
</comment>
<evidence type="ECO:0000259" key="6">
    <source>
        <dbReference type="Pfam" id="PF07715"/>
    </source>
</evidence>
<keyword evidence="2 4" id="KW-0472">Membrane</keyword>
<dbReference type="InterPro" id="IPR008969">
    <property type="entry name" value="CarboxyPept-like_regulatory"/>
</dbReference>
<dbReference type="InterPro" id="IPR037066">
    <property type="entry name" value="Plug_dom_sf"/>
</dbReference>
<feature type="domain" description="TonB-dependent receptor plug" evidence="6">
    <location>
        <begin position="151"/>
        <end position="255"/>
    </location>
</feature>
<name>A0ABV7D845_9PROT</name>
<evidence type="ECO:0000256" key="3">
    <source>
        <dbReference type="ARBA" id="ARBA00023237"/>
    </source>
</evidence>
<dbReference type="PANTHER" id="PTHR40980">
    <property type="entry name" value="PLUG DOMAIN-CONTAINING PROTEIN"/>
    <property type="match status" value="1"/>
</dbReference>
<dbReference type="CDD" id="cd01347">
    <property type="entry name" value="ligand_gated_channel"/>
    <property type="match status" value="1"/>
</dbReference>
<dbReference type="Gene3D" id="2.170.130.10">
    <property type="entry name" value="TonB-dependent receptor, plug domain"/>
    <property type="match status" value="1"/>
</dbReference>
<dbReference type="Pfam" id="PF00593">
    <property type="entry name" value="TonB_dep_Rec_b-barrel"/>
    <property type="match status" value="1"/>
</dbReference>
<dbReference type="InterPro" id="IPR036942">
    <property type="entry name" value="Beta-barrel_TonB_sf"/>
</dbReference>
<proteinExistence type="inferred from homology"/>
<dbReference type="Gene3D" id="2.60.40.1120">
    <property type="entry name" value="Carboxypeptidase-like, regulatory domain"/>
    <property type="match status" value="1"/>
</dbReference>
<keyword evidence="4" id="KW-0798">TonB box</keyword>
<evidence type="ECO:0000256" key="2">
    <source>
        <dbReference type="ARBA" id="ARBA00023136"/>
    </source>
</evidence>
<gene>
    <name evidence="7" type="ORF">ACFOKA_14665</name>
</gene>
<evidence type="ECO:0000256" key="4">
    <source>
        <dbReference type="RuleBase" id="RU003357"/>
    </source>
</evidence>
<evidence type="ECO:0000313" key="7">
    <source>
        <dbReference type="EMBL" id="MFC3053154.1"/>
    </source>
</evidence>
<dbReference type="NCBIfam" id="TIGR01782">
    <property type="entry name" value="TonB-Xanth-Caul"/>
    <property type="match status" value="1"/>
</dbReference>
<comment type="subcellular location">
    <subcellularLocation>
        <location evidence="1 4">Cell outer membrane</location>
    </subcellularLocation>
</comment>